<dbReference type="SUPFAM" id="SSF51215">
    <property type="entry name" value="Regulatory protein AraC"/>
    <property type="match status" value="1"/>
</dbReference>
<dbReference type="InterPro" id="IPR050204">
    <property type="entry name" value="AraC_XylS_family_regulators"/>
</dbReference>
<organism evidence="6 7">
    <name type="scientific">Massilia cavernae</name>
    <dbReference type="NCBI Taxonomy" id="2320864"/>
    <lineage>
        <taxon>Bacteria</taxon>
        <taxon>Pseudomonadati</taxon>
        <taxon>Pseudomonadota</taxon>
        <taxon>Betaproteobacteria</taxon>
        <taxon>Burkholderiales</taxon>
        <taxon>Oxalobacteraceae</taxon>
        <taxon>Telluria group</taxon>
        <taxon>Massilia</taxon>
    </lineage>
</organism>
<dbReference type="EMBL" id="QYUP01000148">
    <property type="protein sequence ID" value="RJG11472.1"/>
    <property type="molecule type" value="Genomic_DNA"/>
</dbReference>
<dbReference type="OrthoDB" id="6146868at2"/>
<dbReference type="Pfam" id="PF02311">
    <property type="entry name" value="AraC_binding"/>
    <property type="match status" value="1"/>
</dbReference>
<dbReference type="PANTHER" id="PTHR46796:SF2">
    <property type="entry name" value="TRANSCRIPTIONAL REGULATORY PROTEIN"/>
    <property type="match status" value="1"/>
</dbReference>
<sequence>MSAAVRVLQGKFGRVCLLDMDRPLVTHGHSQCHVLIKVSGEDTSFTVRDKSYPLTDQTAVLINSWEPHAYTHHDPDAPGTIILALYIEPLWLGEIEKALISSGQPGFFPQPCVEISKPIRNLSNQLAMQMLYGDQLSAQQLEIQLSNLMIAVVDAFSEWRNFNDMRKAELPRIPDPRIRRAISYMRSNVGAELDIDRMASEACLSRAHFFKLFQQDTSLTPTLYVNVLRMEKAIEGLTQSRVPLVSLSDSLGFSAQSHFTRFFQQHLGAVPSQYRKVVDVYDHH</sequence>
<dbReference type="InterPro" id="IPR018060">
    <property type="entry name" value="HTH_AraC"/>
</dbReference>
<dbReference type="InterPro" id="IPR009057">
    <property type="entry name" value="Homeodomain-like_sf"/>
</dbReference>
<accession>A0A418XG86</accession>
<dbReference type="InterPro" id="IPR020449">
    <property type="entry name" value="Tscrpt_reg_AraC-type_HTH"/>
</dbReference>
<keyword evidence="1" id="KW-0805">Transcription regulation</keyword>
<comment type="caution">
    <text evidence="6">The sequence shown here is derived from an EMBL/GenBank/DDBJ whole genome shotgun (WGS) entry which is preliminary data.</text>
</comment>
<gene>
    <name evidence="6" type="ORF">D3872_19470</name>
</gene>
<reference evidence="6 7" key="1">
    <citation type="submission" date="2018-09" db="EMBL/GenBank/DDBJ databases">
        <authorList>
            <person name="Zhu H."/>
        </authorList>
    </citation>
    <scope>NUCLEOTIDE SEQUENCE [LARGE SCALE GENOMIC DNA]</scope>
    <source>
        <strain evidence="6 7">K1S02-61</strain>
    </source>
</reference>
<dbReference type="InterPro" id="IPR037923">
    <property type="entry name" value="HTH-like"/>
</dbReference>
<dbReference type="GO" id="GO:0003700">
    <property type="term" value="F:DNA-binding transcription factor activity"/>
    <property type="evidence" value="ECO:0007669"/>
    <property type="project" value="InterPro"/>
</dbReference>
<dbReference type="SUPFAM" id="SSF46689">
    <property type="entry name" value="Homeodomain-like"/>
    <property type="match status" value="2"/>
</dbReference>
<protein>
    <submittedName>
        <fullName evidence="6">AraC family transcriptional regulator</fullName>
    </submittedName>
</protein>
<evidence type="ECO:0000259" key="5">
    <source>
        <dbReference type="PROSITE" id="PS01124"/>
    </source>
</evidence>
<dbReference type="Proteomes" id="UP000284006">
    <property type="component" value="Unassembled WGS sequence"/>
</dbReference>
<keyword evidence="4" id="KW-0804">Transcription</keyword>
<dbReference type="PROSITE" id="PS01124">
    <property type="entry name" value="HTH_ARAC_FAMILY_2"/>
    <property type="match status" value="1"/>
</dbReference>
<evidence type="ECO:0000256" key="1">
    <source>
        <dbReference type="ARBA" id="ARBA00023015"/>
    </source>
</evidence>
<feature type="domain" description="HTH araC/xylS-type" evidence="5">
    <location>
        <begin position="179"/>
        <end position="277"/>
    </location>
</feature>
<evidence type="ECO:0000313" key="6">
    <source>
        <dbReference type="EMBL" id="RJG11472.1"/>
    </source>
</evidence>
<evidence type="ECO:0000256" key="2">
    <source>
        <dbReference type="ARBA" id="ARBA00023125"/>
    </source>
</evidence>
<dbReference type="PANTHER" id="PTHR46796">
    <property type="entry name" value="HTH-TYPE TRANSCRIPTIONAL ACTIVATOR RHAS-RELATED"/>
    <property type="match status" value="1"/>
</dbReference>
<keyword evidence="7" id="KW-1185">Reference proteome</keyword>
<dbReference type="PRINTS" id="PR00032">
    <property type="entry name" value="HTHARAC"/>
</dbReference>
<keyword evidence="2" id="KW-0238">DNA-binding</keyword>
<keyword evidence="3" id="KW-0010">Activator</keyword>
<dbReference type="Pfam" id="PF12833">
    <property type="entry name" value="HTH_18"/>
    <property type="match status" value="1"/>
</dbReference>
<dbReference type="AlphaFoldDB" id="A0A418XG86"/>
<dbReference type="RefSeq" id="WP_119812369.1">
    <property type="nucleotide sequence ID" value="NZ_QYUP01000148.1"/>
</dbReference>
<name>A0A418XG86_9BURK</name>
<dbReference type="SMART" id="SM00342">
    <property type="entry name" value="HTH_ARAC"/>
    <property type="match status" value="1"/>
</dbReference>
<dbReference type="Gene3D" id="1.10.10.60">
    <property type="entry name" value="Homeodomain-like"/>
    <property type="match status" value="2"/>
</dbReference>
<proteinExistence type="predicted"/>
<dbReference type="InterPro" id="IPR003313">
    <property type="entry name" value="AraC-bd"/>
</dbReference>
<evidence type="ECO:0000256" key="4">
    <source>
        <dbReference type="ARBA" id="ARBA00023163"/>
    </source>
</evidence>
<evidence type="ECO:0000256" key="3">
    <source>
        <dbReference type="ARBA" id="ARBA00023159"/>
    </source>
</evidence>
<evidence type="ECO:0000313" key="7">
    <source>
        <dbReference type="Proteomes" id="UP000284006"/>
    </source>
</evidence>
<dbReference type="GO" id="GO:0043565">
    <property type="term" value="F:sequence-specific DNA binding"/>
    <property type="evidence" value="ECO:0007669"/>
    <property type="project" value="InterPro"/>
</dbReference>